<evidence type="ECO:0000313" key="6">
    <source>
        <dbReference type="Proteomes" id="UP001182556"/>
    </source>
</evidence>
<feature type="compositionally biased region" description="Polar residues" evidence="3">
    <location>
        <begin position="13"/>
        <end position="31"/>
    </location>
</feature>
<evidence type="ECO:0000256" key="1">
    <source>
        <dbReference type="ARBA" id="ARBA00022737"/>
    </source>
</evidence>
<evidence type="ECO:0000313" key="5">
    <source>
        <dbReference type="EMBL" id="KAK1924751.1"/>
    </source>
</evidence>
<dbReference type="GO" id="GO:0005730">
    <property type="term" value="C:nucleolus"/>
    <property type="evidence" value="ECO:0007669"/>
    <property type="project" value="TreeGrafter"/>
</dbReference>
<keyword evidence="2" id="KW-0694">RNA-binding</keyword>
<feature type="compositionally biased region" description="Basic and acidic residues" evidence="3">
    <location>
        <begin position="110"/>
        <end position="124"/>
    </location>
</feature>
<keyword evidence="6" id="KW-1185">Reference proteome</keyword>
<dbReference type="EMBL" id="JAODAN010000004">
    <property type="protein sequence ID" value="KAK1924751.1"/>
    <property type="molecule type" value="Genomic_DNA"/>
</dbReference>
<dbReference type="InterPro" id="IPR001313">
    <property type="entry name" value="Pumilio_RNA-bd_rpt"/>
</dbReference>
<dbReference type="Gene3D" id="1.25.10.10">
    <property type="entry name" value="Leucine-rich Repeat Variant"/>
    <property type="match status" value="1"/>
</dbReference>
<accession>A0AAD9FR78</accession>
<reference evidence="5" key="1">
    <citation type="submission" date="2023-02" db="EMBL/GenBank/DDBJ databases">
        <title>Identification and recombinant expression of a fungal hydrolase from Papiliotrema laurentii that hydrolyzes apple cutin and clears colloidal polyester polyurethane.</title>
        <authorList>
            <consortium name="DOE Joint Genome Institute"/>
            <person name="Roman V.A."/>
            <person name="Bojanowski C."/>
            <person name="Crable B.R."/>
            <person name="Wagner D.N."/>
            <person name="Hung C.S."/>
            <person name="Nadeau L.J."/>
            <person name="Schratz L."/>
            <person name="Haridas S."/>
            <person name="Pangilinan J."/>
            <person name="Lipzen A."/>
            <person name="Na H."/>
            <person name="Yan M."/>
            <person name="Ng V."/>
            <person name="Grigoriev I.V."/>
            <person name="Spatafora J.W."/>
            <person name="Barlow D."/>
            <person name="Biffinger J."/>
            <person name="Kelley-Loughnane N."/>
            <person name="Varaljay V.A."/>
            <person name="Crookes-Goodson W.J."/>
        </authorList>
    </citation>
    <scope>NUCLEOTIDE SEQUENCE</scope>
    <source>
        <strain evidence="5">5307AH</strain>
    </source>
</reference>
<organism evidence="5 6">
    <name type="scientific">Papiliotrema laurentii</name>
    <name type="common">Cryptococcus laurentii</name>
    <dbReference type="NCBI Taxonomy" id="5418"/>
    <lineage>
        <taxon>Eukaryota</taxon>
        <taxon>Fungi</taxon>
        <taxon>Dikarya</taxon>
        <taxon>Basidiomycota</taxon>
        <taxon>Agaricomycotina</taxon>
        <taxon>Tremellomycetes</taxon>
        <taxon>Tremellales</taxon>
        <taxon>Rhynchogastremaceae</taxon>
        <taxon>Papiliotrema</taxon>
    </lineage>
</organism>
<dbReference type="SMART" id="SM00025">
    <property type="entry name" value="Pumilio"/>
    <property type="match status" value="4"/>
</dbReference>
<dbReference type="SUPFAM" id="SSF48371">
    <property type="entry name" value="ARM repeat"/>
    <property type="match status" value="1"/>
</dbReference>
<dbReference type="InterPro" id="IPR016024">
    <property type="entry name" value="ARM-type_fold"/>
</dbReference>
<dbReference type="Pfam" id="PF08144">
    <property type="entry name" value="CPL"/>
    <property type="match status" value="1"/>
</dbReference>
<dbReference type="AlphaFoldDB" id="A0AAD9FR78"/>
<gene>
    <name evidence="5" type="ORF">DB88DRAFT_233019</name>
</gene>
<dbReference type="PANTHER" id="PTHR13389">
    <property type="entry name" value="PUMILIO HOMOLOG 3"/>
    <property type="match status" value="1"/>
</dbReference>
<evidence type="ECO:0000256" key="3">
    <source>
        <dbReference type="SAM" id="MobiDB-lite"/>
    </source>
</evidence>
<dbReference type="Proteomes" id="UP001182556">
    <property type="component" value="Unassembled WGS sequence"/>
</dbReference>
<protein>
    <submittedName>
        <fullName evidence="5">Armadillo-type protein</fullName>
    </submittedName>
</protein>
<feature type="region of interest" description="Disordered" evidence="3">
    <location>
        <begin position="550"/>
        <end position="577"/>
    </location>
</feature>
<evidence type="ECO:0000256" key="2">
    <source>
        <dbReference type="ARBA" id="ARBA00022884"/>
    </source>
</evidence>
<dbReference type="InterPro" id="IPR033133">
    <property type="entry name" value="PUM-HD"/>
</dbReference>
<feature type="region of interest" description="Disordered" evidence="3">
    <location>
        <begin position="1"/>
        <end position="124"/>
    </location>
</feature>
<dbReference type="GO" id="GO:0003729">
    <property type="term" value="F:mRNA binding"/>
    <property type="evidence" value="ECO:0007669"/>
    <property type="project" value="TreeGrafter"/>
</dbReference>
<evidence type="ECO:0000259" key="4">
    <source>
        <dbReference type="PROSITE" id="PS50303"/>
    </source>
</evidence>
<feature type="compositionally biased region" description="Acidic residues" evidence="3">
    <location>
        <begin position="80"/>
        <end position="99"/>
    </location>
</feature>
<sequence length="694" mass="75977">MSERPNYKKRSAPGSNEGYQNRNKSSFAGKSTQKREWRPTKPQPQPAWSKGKQAASKPYEKEVKETVVKRKRPVTQGGGSEEEMDDEDSPSDEEMDVDPAEQNGGEGEGPPEKRPKMSKAERAALHAAQPHRTALLPSHPLLHGTLLPLWETARKSDLGKEERKAAVKELWEAVQGRVGEVSRGHKGGRVLQTIVKYGGKEERLGVAMELQPQWREMMESKYSKFLMAKLIRYVPSIRPLLIEAINPHLSTLLAHAHAVQPLSDFFDLWATAKEKRLLVRGFYPREVAIFDGGKGEEGLEGILAAMGGEGKGRDRVLDGVEKTVLDVFNATQKTALAQGLFHRLVWEYLTCVYRFLTPEEADKKMHELMTASLESLPDIVHTKDGSAVVRELLVRGNAKDRKQILQQLKKHIEAMCKDADAQLVLFTAFDVVDDTKLMGKAFISDIIGLVPSLATDKNGRRAILYLLTPTSTRHFIPSTLTTLAASAQKARDLGTSKKDPAVRRKELLSYASPGLLEVVADKGGELVRDPGAGLLIQEIMLSTEGDKSKAAQALADPLSTPYPEDVPSAEELDPESSHLLDLSHSTRTYKTLLSGGHFNPTTKSVQVVDPALSAAFATAVWGAIKSEDAGGDENVKRLARGNAAFVLVELIEALNKAGKGPEVKRVLASKDVKESIAASGRKGSALLVEKISAL</sequence>
<feature type="compositionally biased region" description="Basic and acidic residues" evidence="3">
    <location>
        <begin position="58"/>
        <end position="68"/>
    </location>
</feature>
<dbReference type="InterPro" id="IPR012959">
    <property type="entry name" value="CPL_dom"/>
</dbReference>
<feature type="domain" description="PUM-HD" evidence="4">
    <location>
        <begin position="151"/>
        <end position="508"/>
    </location>
</feature>
<dbReference type="GO" id="GO:0006417">
    <property type="term" value="P:regulation of translation"/>
    <property type="evidence" value="ECO:0007669"/>
    <property type="project" value="TreeGrafter"/>
</dbReference>
<comment type="caution">
    <text evidence="5">The sequence shown here is derived from an EMBL/GenBank/DDBJ whole genome shotgun (WGS) entry which is preliminary data.</text>
</comment>
<keyword evidence="1" id="KW-0677">Repeat</keyword>
<dbReference type="PROSITE" id="PS50303">
    <property type="entry name" value="PUM_HD"/>
    <property type="match status" value="1"/>
</dbReference>
<proteinExistence type="predicted"/>
<dbReference type="PANTHER" id="PTHR13389:SF0">
    <property type="entry name" value="PUMILIO HOMOLOG 3"/>
    <property type="match status" value="1"/>
</dbReference>
<dbReference type="InterPro" id="IPR011989">
    <property type="entry name" value="ARM-like"/>
</dbReference>
<dbReference type="InterPro" id="IPR040059">
    <property type="entry name" value="PUM3"/>
</dbReference>
<name>A0AAD9FR78_PAPLA</name>